<keyword evidence="2" id="KW-0812">Transmembrane</keyword>
<accession>A0A8B8ICB2</accession>
<organism evidence="4 5">
    <name type="scientific">Vanessa tameamea</name>
    <name type="common">Kamehameha butterfly</name>
    <dbReference type="NCBI Taxonomy" id="334116"/>
    <lineage>
        <taxon>Eukaryota</taxon>
        <taxon>Metazoa</taxon>
        <taxon>Ecdysozoa</taxon>
        <taxon>Arthropoda</taxon>
        <taxon>Hexapoda</taxon>
        <taxon>Insecta</taxon>
        <taxon>Pterygota</taxon>
        <taxon>Neoptera</taxon>
        <taxon>Endopterygota</taxon>
        <taxon>Lepidoptera</taxon>
        <taxon>Glossata</taxon>
        <taxon>Ditrysia</taxon>
        <taxon>Papilionoidea</taxon>
        <taxon>Nymphalidae</taxon>
        <taxon>Nymphalinae</taxon>
        <taxon>Vanessa</taxon>
    </lineage>
</organism>
<feature type="region of interest" description="Disordered" evidence="1">
    <location>
        <begin position="59"/>
        <end position="218"/>
    </location>
</feature>
<proteinExistence type="predicted"/>
<dbReference type="RefSeq" id="XP_026493876.2">
    <property type="nucleotide sequence ID" value="XM_026638091.2"/>
</dbReference>
<evidence type="ECO:0000313" key="5">
    <source>
        <dbReference type="RefSeq" id="XP_026493876.2"/>
    </source>
</evidence>
<sequence>MGCIWKVTMPLLSTLAALVIIVHSAEENYEQNYRLIRPRVLDLAPTNYDQSWRAIEVEPETTPLSTVNQGNWDDEGSNQPMRRRRRKRKRRPQQSLEDITPQEGTSYRDTSQAHQEDVIEMPRRRRKKADYQDSKDRNRPTHWTDEGLERPLRRRGQRRKRPPLETWPELSEFNGFKPVEQPDSSEEILHEKETRIDSSIDDSRNEDRDENEKIESNIEIDDQSEAQFVEVTTQINHIKNNFKYEAILQKDGPRSVNFMKAAKPNTTLKATNEKNIEKLSTVDNNVEIPKESGPLDPYTLKDILRKSNGKSLSEILQQNNLSLADLLHGKEKAISVLQRKDVIDGQDASSIKSQTMFVNSNIKSVDPAEKISESEDQEKTLYNVSPEVKENIETTTDCSTNTESATFSNTESSENSETLLVESTTKSLLRRRFPIGVRRKLRMRPAINNTYKGQLSRDLITLTSLKYKNSKTLTKSKEWKDVLPAMTRRGQIMTEPNIKIIENNSNIVVKLTTTTFTPEETTTEQIFETTTNPSDAFINTEISFFTDNEKTESLESADTKGLNFKTETPSPTTVVNQDYNEDKVIVTENPVIVPTLRPLVNSSELRRQAFSNRLKRKRLKQKFSITESPELNHHRKEPADQGLKNIYGTANYISANEFISKTQTRTTNSDQEDDFSTLEDFMTTEASNTMNDITKSTRIPQRNHRLTISTTQAPATTGETAKYEIDEILSDNLASARLSKILKERNMTLRELVEHRERGSSHVHLADIFHNTSKEPNPPEPFLSKSLIEPISKETYPLRALLEANSYDPKTTTFEPNLNATNNLNIPVVMDFGNNVNENGENMGIISLFKNFSRIDSEGQSLYDERKKVFETNSDDGDVSNHEATREGRLLNSEKDLITWNDLITLMQQSHQNENLGVNKHSKDDLTITETLKKNNLENEIDVDSLTVLEDIQKLKDFDSRITSDELLEMKLFENVELTQTPSATNTVSNNTKSVTVATASIIGLVLILFLLTYAILKWKQQNKMIQKKHAKEEECVPTPIFENRKGHKINSSTRSKSPMISSNVYAIDSIDTRARSESPEYMWDTLRKPFQ</sequence>
<reference evidence="5" key="1">
    <citation type="submission" date="2025-08" db="UniProtKB">
        <authorList>
            <consortium name="RefSeq"/>
        </authorList>
    </citation>
    <scope>IDENTIFICATION</scope>
    <source>
        <tissue evidence="5">Whole body</tissue>
    </source>
</reference>
<dbReference type="GeneID" id="113399064"/>
<keyword evidence="2" id="KW-0472">Membrane</keyword>
<dbReference type="OrthoDB" id="6364622at2759"/>
<keyword evidence="3" id="KW-0732">Signal</keyword>
<evidence type="ECO:0000256" key="3">
    <source>
        <dbReference type="SAM" id="SignalP"/>
    </source>
</evidence>
<protein>
    <submittedName>
        <fullName evidence="5">Uncharacterized protein LOC113399064</fullName>
    </submittedName>
</protein>
<feature type="compositionally biased region" description="Basic residues" evidence="1">
    <location>
        <begin position="152"/>
        <end position="161"/>
    </location>
</feature>
<feature type="compositionally biased region" description="Polar residues" evidence="1">
    <location>
        <begin position="62"/>
        <end position="71"/>
    </location>
</feature>
<keyword evidence="2" id="KW-1133">Transmembrane helix</keyword>
<feature type="region of interest" description="Disordered" evidence="1">
    <location>
        <begin position="394"/>
        <end position="417"/>
    </location>
</feature>
<evidence type="ECO:0000313" key="4">
    <source>
        <dbReference type="Proteomes" id="UP001652626"/>
    </source>
</evidence>
<feature type="compositionally biased region" description="Basic residues" evidence="1">
    <location>
        <begin position="81"/>
        <end position="92"/>
    </location>
</feature>
<evidence type="ECO:0000256" key="1">
    <source>
        <dbReference type="SAM" id="MobiDB-lite"/>
    </source>
</evidence>
<dbReference type="AlphaFoldDB" id="A0A8B8ICB2"/>
<dbReference type="Proteomes" id="UP001652626">
    <property type="component" value="Chromosome 15"/>
</dbReference>
<evidence type="ECO:0000256" key="2">
    <source>
        <dbReference type="SAM" id="Phobius"/>
    </source>
</evidence>
<name>A0A8B8ICB2_VANTA</name>
<feature type="signal peptide" evidence="3">
    <location>
        <begin position="1"/>
        <end position="24"/>
    </location>
</feature>
<feature type="compositionally biased region" description="Polar residues" evidence="1">
    <location>
        <begin position="93"/>
        <end position="113"/>
    </location>
</feature>
<gene>
    <name evidence="5" type="primary">LOC113399064</name>
</gene>
<feature type="compositionally biased region" description="Basic and acidic residues" evidence="1">
    <location>
        <begin position="187"/>
        <end position="216"/>
    </location>
</feature>
<feature type="compositionally biased region" description="Low complexity" evidence="1">
    <location>
        <begin position="399"/>
        <end position="417"/>
    </location>
</feature>
<keyword evidence="4" id="KW-1185">Reference proteome</keyword>
<dbReference type="OMA" id="EPKWRDG"/>
<feature type="transmembrane region" description="Helical" evidence="2">
    <location>
        <begin position="995"/>
        <end position="1017"/>
    </location>
</feature>
<feature type="chain" id="PRO_5047118292" evidence="3">
    <location>
        <begin position="25"/>
        <end position="1092"/>
    </location>
</feature>
<feature type="compositionally biased region" description="Basic and acidic residues" evidence="1">
    <location>
        <begin position="129"/>
        <end position="151"/>
    </location>
</feature>